<sequence length="38" mass="4488">MNSMLKITQNRMTAPRKTCPASPYRFFVLANYPEKRLL</sequence>
<dbReference type="EMBL" id="CP001688">
    <property type="protein sequence ID" value="ACV46600.1"/>
    <property type="molecule type" value="Genomic_DNA"/>
</dbReference>
<dbReference type="KEGG" id="hmu:Hmuk_0466"/>
<dbReference type="STRING" id="485914.Hmuk_0466"/>
<protein>
    <submittedName>
        <fullName evidence="1">Uncharacterized protein</fullName>
    </submittedName>
</protein>
<keyword evidence="2" id="KW-1185">Reference proteome</keyword>
<name>C7NYD9_HALMD</name>
<dbReference type="Proteomes" id="UP000001746">
    <property type="component" value="Chromosome"/>
</dbReference>
<evidence type="ECO:0000313" key="1">
    <source>
        <dbReference type="EMBL" id="ACV46600.1"/>
    </source>
</evidence>
<gene>
    <name evidence="1" type="ordered locus">Hmuk_0466</name>
</gene>
<dbReference type="HOGENOM" id="CLU_3322848_0_0_2"/>
<organism evidence="1 2">
    <name type="scientific">Halomicrobium mukohataei (strain ATCC 700874 / DSM 12286 / JCM 9738 / NCIMB 13541)</name>
    <name type="common">Haloarcula mukohataei</name>
    <dbReference type="NCBI Taxonomy" id="485914"/>
    <lineage>
        <taxon>Archaea</taxon>
        <taxon>Methanobacteriati</taxon>
        <taxon>Methanobacteriota</taxon>
        <taxon>Stenosarchaea group</taxon>
        <taxon>Halobacteria</taxon>
        <taxon>Halobacteriales</taxon>
        <taxon>Haloarculaceae</taxon>
        <taxon>Halomicrobium</taxon>
    </lineage>
</organism>
<proteinExistence type="predicted"/>
<reference evidence="1 2" key="1">
    <citation type="journal article" date="2009" name="Stand. Genomic Sci.">
        <title>Complete genome sequence of Halomicrobium mukohataei type strain (arg-2).</title>
        <authorList>
            <person name="Tindall B.J."/>
            <person name="Schneider S."/>
            <person name="Lapidus A."/>
            <person name="Copeland A."/>
            <person name="Glavina Del Rio T."/>
            <person name="Nolan M."/>
            <person name="Lucas S."/>
            <person name="Chen F."/>
            <person name="Tice H."/>
            <person name="Cheng J.F."/>
            <person name="Saunders E."/>
            <person name="Bruce D."/>
            <person name="Goodwin L."/>
            <person name="Pitluck S."/>
            <person name="Mikhailova N."/>
            <person name="Pati A."/>
            <person name="Ivanova N."/>
            <person name="Mavrommatis K."/>
            <person name="Chen A."/>
            <person name="Palaniappan K."/>
            <person name="Chain P."/>
            <person name="Land M."/>
            <person name="Hauser L."/>
            <person name="Chang Y.J."/>
            <person name="Jeffries C.D."/>
            <person name="Brettin T."/>
            <person name="Han C."/>
            <person name="Rohde M."/>
            <person name="Goker M."/>
            <person name="Bristow J."/>
            <person name="Eisen J.A."/>
            <person name="Markowitz V."/>
            <person name="Hugenholtz P."/>
            <person name="Klenk H.P."/>
            <person name="Kyrpides N.C."/>
            <person name="Detter J.C."/>
        </authorList>
    </citation>
    <scope>NUCLEOTIDE SEQUENCE [LARGE SCALE GENOMIC DNA]</scope>
    <source>
        <strain evidence="2">ATCC 700874 / DSM 12286 / JCM 9738 / NCIMB 13541</strain>
    </source>
</reference>
<evidence type="ECO:0000313" key="2">
    <source>
        <dbReference type="Proteomes" id="UP000001746"/>
    </source>
</evidence>
<dbReference type="AlphaFoldDB" id="C7NYD9"/>
<accession>C7NYD9</accession>